<gene>
    <name evidence="2" type="ORF">PLEPLA_LOCUS35668</name>
</gene>
<evidence type="ECO:0000313" key="3">
    <source>
        <dbReference type="Proteomes" id="UP001153269"/>
    </source>
</evidence>
<reference evidence="2" key="1">
    <citation type="submission" date="2020-03" db="EMBL/GenBank/DDBJ databases">
        <authorList>
            <person name="Weist P."/>
        </authorList>
    </citation>
    <scope>NUCLEOTIDE SEQUENCE</scope>
</reference>
<dbReference type="AlphaFoldDB" id="A0A9N7VBV9"/>
<evidence type="ECO:0000256" key="1">
    <source>
        <dbReference type="SAM" id="MobiDB-lite"/>
    </source>
</evidence>
<dbReference type="Proteomes" id="UP001153269">
    <property type="component" value="Unassembled WGS sequence"/>
</dbReference>
<evidence type="ECO:0000313" key="2">
    <source>
        <dbReference type="EMBL" id="CAB1448004.1"/>
    </source>
</evidence>
<name>A0A9N7VBV9_PLEPL</name>
<organism evidence="2 3">
    <name type="scientific">Pleuronectes platessa</name>
    <name type="common">European plaice</name>
    <dbReference type="NCBI Taxonomy" id="8262"/>
    <lineage>
        <taxon>Eukaryota</taxon>
        <taxon>Metazoa</taxon>
        <taxon>Chordata</taxon>
        <taxon>Craniata</taxon>
        <taxon>Vertebrata</taxon>
        <taxon>Euteleostomi</taxon>
        <taxon>Actinopterygii</taxon>
        <taxon>Neopterygii</taxon>
        <taxon>Teleostei</taxon>
        <taxon>Neoteleostei</taxon>
        <taxon>Acanthomorphata</taxon>
        <taxon>Carangaria</taxon>
        <taxon>Pleuronectiformes</taxon>
        <taxon>Pleuronectoidei</taxon>
        <taxon>Pleuronectidae</taxon>
        <taxon>Pleuronectes</taxon>
    </lineage>
</organism>
<accession>A0A9N7VBV9</accession>
<keyword evidence="3" id="KW-1185">Reference proteome</keyword>
<proteinExistence type="predicted"/>
<dbReference type="EMBL" id="CADEAL010003962">
    <property type="protein sequence ID" value="CAB1448004.1"/>
    <property type="molecule type" value="Genomic_DNA"/>
</dbReference>
<protein>
    <submittedName>
        <fullName evidence="2">Uncharacterized protein</fullName>
    </submittedName>
</protein>
<sequence>MVRPRYSQSSSTYELYMLGWLLLLRPCSPAGRGRRWRRRSWSHQAARPLVSHSHLPPRSPQYSAPTQISQAFPVQPSQHSQLPQLHKPFPSCMCSSGEQLQGSVD</sequence>
<comment type="caution">
    <text evidence="2">The sequence shown here is derived from an EMBL/GenBank/DDBJ whole genome shotgun (WGS) entry which is preliminary data.</text>
</comment>
<feature type="region of interest" description="Disordered" evidence="1">
    <location>
        <begin position="45"/>
        <end position="66"/>
    </location>
</feature>